<dbReference type="AlphaFoldDB" id="A0AAW0M3L8"/>
<reference evidence="10" key="2">
    <citation type="journal article" date="2018" name="Sci. Data">
        <title>The draft genome sequence of cork oak.</title>
        <authorList>
            <person name="Ramos A.M."/>
            <person name="Usie A."/>
            <person name="Barbosa P."/>
            <person name="Barros P.M."/>
            <person name="Capote T."/>
            <person name="Chaves I."/>
            <person name="Simoes F."/>
            <person name="Abreu I."/>
            <person name="Carrasquinho I."/>
            <person name="Faro C."/>
            <person name="Guimaraes J.B."/>
            <person name="Mendonca D."/>
            <person name="Nobrega F."/>
            <person name="Rodrigues L."/>
            <person name="Saibo N.J.M."/>
            <person name="Varela M.C."/>
            <person name="Egas C."/>
            <person name="Matos J."/>
            <person name="Miguel C.M."/>
            <person name="Oliveira M.M."/>
            <person name="Ricardo C.P."/>
            <person name="Goncalves S."/>
        </authorList>
    </citation>
    <scope>NUCLEOTIDE SEQUENCE [LARGE SCALE GENOMIC DNA]</scope>
    <source>
        <strain evidence="10">HL8</strain>
    </source>
</reference>
<evidence type="ECO:0000256" key="4">
    <source>
        <dbReference type="ARBA" id="ARBA00022729"/>
    </source>
</evidence>
<dbReference type="SUPFAM" id="SSF52743">
    <property type="entry name" value="Subtilisin-like"/>
    <property type="match status" value="2"/>
</dbReference>
<comment type="caution">
    <text evidence="7">Lacks conserved residue(s) required for the propagation of feature annotation.</text>
</comment>
<evidence type="ECO:0000256" key="5">
    <source>
        <dbReference type="ARBA" id="ARBA00022801"/>
    </source>
</evidence>
<evidence type="ECO:0000256" key="3">
    <source>
        <dbReference type="ARBA" id="ARBA00022670"/>
    </source>
</evidence>
<dbReference type="Gene3D" id="2.60.40.2310">
    <property type="match status" value="2"/>
</dbReference>
<accession>A0AAW0M3L8</accession>
<comment type="similarity">
    <text evidence="2 7">Belongs to the peptidase S8 family.</text>
</comment>
<reference evidence="10" key="1">
    <citation type="submission" date="2017-12" db="EMBL/GenBank/DDBJ databases">
        <authorList>
            <person name="Barbosa P."/>
            <person name="Usie A."/>
            <person name="Ramos A.M."/>
        </authorList>
    </citation>
    <scope>NUCLEOTIDE SEQUENCE</scope>
    <source>
        <strain evidence="10">HL8</strain>
        <tissue evidence="10">Leaves</tissue>
    </source>
</reference>
<feature type="domain" description="Peptidase S8/S53" evidence="8">
    <location>
        <begin position="8"/>
        <end position="112"/>
    </location>
</feature>
<comment type="subcellular location">
    <subcellularLocation>
        <location evidence="1">Secreted</location>
    </subcellularLocation>
</comment>
<dbReference type="PANTHER" id="PTHR10795">
    <property type="entry name" value="PROPROTEIN CONVERTASE SUBTILISIN/KEXIN"/>
    <property type="match status" value="1"/>
</dbReference>
<evidence type="ECO:0000256" key="2">
    <source>
        <dbReference type="ARBA" id="ARBA00011073"/>
    </source>
</evidence>
<dbReference type="GO" id="GO:0006508">
    <property type="term" value="P:proteolysis"/>
    <property type="evidence" value="ECO:0007669"/>
    <property type="project" value="UniProtKB-KW"/>
</dbReference>
<dbReference type="GO" id="GO:0005576">
    <property type="term" value="C:extracellular region"/>
    <property type="evidence" value="ECO:0007669"/>
    <property type="project" value="UniProtKB-SubCell"/>
</dbReference>
<gene>
    <name evidence="10" type="primary">SBT1.8_7</name>
    <name evidence="10" type="ORF">CFP56_013775</name>
</gene>
<dbReference type="InterPro" id="IPR045051">
    <property type="entry name" value="SBT"/>
</dbReference>
<evidence type="ECO:0000256" key="6">
    <source>
        <dbReference type="ARBA" id="ARBA00022825"/>
    </source>
</evidence>
<keyword evidence="3 10" id="KW-0645">Protease</keyword>
<comment type="caution">
    <text evidence="10">The sequence shown here is derived from an EMBL/GenBank/DDBJ whole genome shotgun (WGS) entry which is preliminary data.</text>
</comment>
<dbReference type="InterPro" id="IPR041469">
    <property type="entry name" value="Subtilisin-like_FN3"/>
</dbReference>
<feature type="domain" description="Subtilisin-like protease fibronectin type-III" evidence="9">
    <location>
        <begin position="504"/>
        <end position="604"/>
    </location>
</feature>
<evidence type="ECO:0000313" key="10">
    <source>
        <dbReference type="EMBL" id="KAK7858185.1"/>
    </source>
</evidence>
<evidence type="ECO:0000259" key="8">
    <source>
        <dbReference type="Pfam" id="PF00082"/>
    </source>
</evidence>
<evidence type="ECO:0000256" key="7">
    <source>
        <dbReference type="PROSITE-ProRule" id="PRU01240"/>
    </source>
</evidence>
<dbReference type="EMBL" id="PKMF04000021">
    <property type="protein sequence ID" value="KAK7858185.1"/>
    <property type="molecule type" value="Genomic_DNA"/>
</dbReference>
<reference evidence="10" key="3">
    <citation type="submission" date="2023-07" db="EMBL/GenBank/DDBJ databases">
        <title>An improved reference 1 genome and first organelle genomes of Quercus suber.</title>
        <authorList>
            <consortium name="Genosuber Consortium"/>
            <person name="Usie A."/>
            <person name="Serra O."/>
            <person name="Barros P."/>
        </authorList>
    </citation>
    <scope>NUCLEOTIDE SEQUENCE</scope>
    <source>
        <strain evidence="10">HL8</strain>
        <tissue evidence="10">Leaves</tissue>
    </source>
</reference>
<dbReference type="Pfam" id="PF00082">
    <property type="entry name" value="Peptidase_S8"/>
    <property type="match status" value="2"/>
</dbReference>
<dbReference type="GO" id="GO:0004252">
    <property type="term" value="F:serine-type endopeptidase activity"/>
    <property type="evidence" value="ECO:0007669"/>
    <property type="project" value="InterPro"/>
</dbReference>
<name>A0AAW0M3L8_QUESU</name>
<dbReference type="Gene3D" id="3.40.50.200">
    <property type="entry name" value="Peptidase S8/S53 domain"/>
    <property type="match status" value="2"/>
</dbReference>
<dbReference type="Gene3D" id="3.50.30.30">
    <property type="match status" value="1"/>
</dbReference>
<keyword evidence="5" id="KW-0378">Hydrolase</keyword>
<dbReference type="InterPro" id="IPR000209">
    <property type="entry name" value="Peptidase_S8/S53_dom"/>
</dbReference>
<dbReference type="InterPro" id="IPR023828">
    <property type="entry name" value="Peptidase_S8_Ser-AS"/>
</dbReference>
<keyword evidence="6" id="KW-0720">Serine protease</keyword>
<protein>
    <submittedName>
        <fullName evidence="10">Subtilisin-like protease sbt1.8</fullName>
    </submittedName>
</protein>
<proteinExistence type="inferred from homology"/>
<keyword evidence="4" id="KW-0732">Signal</keyword>
<feature type="domain" description="Peptidase S8/S53" evidence="8">
    <location>
        <begin position="345"/>
        <end position="433"/>
    </location>
</feature>
<dbReference type="PROSITE" id="PS51892">
    <property type="entry name" value="SUBTILASE"/>
    <property type="match status" value="1"/>
</dbReference>
<dbReference type="Pfam" id="PF17766">
    <property type="entry name" value="fn3_6"/>
    <property type="match status" value="1"/>
</dbReference>
<dbReference type="PROSITE" id="PS00138">
    <property type="entry name" value="SUBTILASE_SER"/>
    <property type="match status" value="2"/>
</dbReference>
<evidence type="ECO:0000256" key="1">
    <source>
        <dbReference type="ARBA" id="ARBA00004613"/>
    </source>
</evidence>
<organism evidence="10">
    <name type="scientific">Quercus suber</name>
    <name type="common">Cork oak</name>
    <dbReference type="NCBI Taxonomy" id="58331"/>
    <lineage>
        <taxon>Eukaryota</taxon>
        <taxon>Viridiplantae</taxon>
        <taxon>Streptophyta</taxon>
        <taxon>Embryophyta</taxon>
        <taxon>Tracheophyta</taxon>
        <taxon>Spermatophyta</taxon>
        <taxon>Magnoliopsida</taxon>
        <taxon>eudicotyledons</taxon>
        <taxon>Gunneridae</taxon>
        <taxon>Pentapetalae</taxon>
        <taxon>rosids</taxon>
        <taxon>fabids</taxon>
        <taxon>Fagales</taxon>
        <taxon>Fagaceae</taxon>
        <taxon>Quercus</taxon>
    </lineage>
</organism>
<evidence type="ECO:0000259" key="9">
    <source>
        <dbReference type="Pfam" id="PF17766"/>
    </source>
</evidence>
<sequence length="616" mass="66725">MIGVKPASVVASYALRGPSPHTPCVLKPDIMAPGSLILGAWPPNTPVGEIQGHKQIYQDFLVSYGTSLACPHATGVAALLKGAHPEWSPAAIKSAIMDTADHLDNTNNPIRDNGNGLKIAPPLAMGSGHIRPNQALDPGLVYDATPQDYVSLLCSINFNSTQVLNFTGSNSYSCSSPSSDLNHPSFIVLLRERTIDRWFAGTITLGIEEDIVGWSIFPGKVLLQNAPLVYPMILKSCDKIRNVPNSIIVCLGEYARLESQARFVARSNVLGAIIILDNPITTAMEDRNYFLCPCILISLDNARVLKQYIKSTDKPVANLTFQQIMMGIKLAPVVASYILKGPSPHIPCILKPDIMAPGPLILGAWPPIIPVGEIRGRKQLYRDFTVSYGTSLACPHATGVAALLKGVHPEWSPAAIKSAIMTTADHLDNTNSPIRDSGNGLQIASPLAMGSGHIRPNQALDPGLVYDATPQDYVNLLCSMNFNSAQILNFIGSNSYSCSSPSSDLNYPSYIVLLRKKRASSIIQNFQRTVTNVGQDVSTYKAMVTAPEGSTVMVSPEKLIIRKRNEKKSYNYAITYEGKEQSSFGTLVWVEENGNHKVRSPIVITLDVYKTSTGLS</sequence>
<dbReference type="InterPro" id="IPR036852">
    <property type="entry name" value="Peptidase_S8/S53_dom_sf"/>
</dbReference>
<dbReference type="CDD" id="cd02120">
    <property type="entry name" value="PA_subtilisin_like"/>
    <property type="match status" value="1"/>
</dbReference>